<evidence type="ECO:0000313" key="1">
    <source>
        <dbReference type="EMBL" id="CFX51311.1"/>
    </source>
</evidence>
<proteinExistence type="predicted"/>
<dbReference type="STRING" id="690567.1357"/>
<sequence length="166" mass="18122">MSDVLHSELINENINEETEMVKMLDELLGNASSTSSSDCCCEACQRVDFDRCEDYKEVCISPNMLNCQTRLLRVVVNINNVCRNRLLAISVVLAKAGTDIIISHKGHVFYTGSSSSSCKSVSKEFCFTLPGNLCENPNAINVKVVSNYVLTNPLGSLPCSETPCGC</sequence>
<dbReference type="EMBL" id="CGIH01000026">
    <property type="protein sequence ID" value="CFX51311.1"/>
    <property type="molecule type" value="Genomic_DNA"/>
</dbReference>
<accession>A0A0E4C8I5</accession>
<keyword evidence="2" id="KW-1185">Reference proteome</keyword>
<dbReference type="Proteomes" id="UP000045545">
    <property type="component" value="Unassembled WGS sequence"/>
</dbReference>
<dbReference type="OrthoDB" id="1954331at2"/>
<evidence type="ECO:0000313" key="2">
    <source>
        <dbReference type="Proteomes" id="UP000045545"/>
    </source>
</evidence>
<dbReference type="AlphaFoldDB" id="A0A0E4C8I5"/>
<name>A0A0E4C8I5_9FIRM</name>
<protein>
    <submittedName>
        <fullName evidence="1">Uncharacterized</fullName>
    </submittedName>
</protein>
<reference evidence="1 2" key="1">
    <citation type="submission" date="2015-03" db="EMBL/GenBank/DDBJ databases">
        <authorList>
            <person name="Murphy D."/>
        </authorList>
    </citation>
    <scope>NUCLEOTIDE SEQUENCE [LARGE SCALE GENOMIC DNA]</scope>
    <source>
        <strain evidence="1 2">OL-4</strain>
    </source>
</reference>
<gene>
    <name evidence="1" type="ORF">1357</name>
</gene>
<organism evidence="1 2">
    <name type="scientific">Syntrophomonas zehnderi OL-4</name>
    <dbReference type="NCBI Taxonomy" id="690567"/>
    <lineage>
        <taxon>Bacteria</taxon>
        <taxon>Bacillati</taxon>
        <taxon>Bacillota</taxon>
        <taxon>Clostridia</taxon>
        <taxon>Eubacteriales</taxon>
        <taxon>Syntrophomonadaceae</taxon>
        <taxon>Syntrophomonas</taxon>
    </lineage>
</organism>
<dbReference type="RefSeq" id="WP_046496871.1">
    <property type="nucleotide sequence ID" value="NZ_CGIH01000026.1"/>
</dbReference>